<dbReference type="SUPFAM" id="SSF52540">
    <property type="entry name" value="P-loop containing nucleoside triphosphate hydrolases"/>
    <property type="match status" value="1"/>
</dbReference>
<dbReference type="InterPro" id="IPR010982">
    <property type="entry name" value="Lambda_DNA-bd_dom_sf"/>
</dbReference>
<dbReference type="PANTHER" id="PTHR35807">
    <property type="entry name" value="TRANSCRIPTIONAL REGULATOR REDD-RELATED"/>
    <property type="match status" value="1"/>
</dbReference>
<feature type="region of interest" description="Disordered" evidence="7">
    <location>
        <begin position="1"/>
        <end position="23"/>
    </location>
</feature>
<keyword evidence="5" id="KW-0802">TPR repeat</keyword>
<dbReference type="Gene3D" id="3.40.50.300">
    <property type="entry name" value="P-loop containing nucleotide triphosphate hydrolases"/>
    <property type="match status" value="1"/>
</dbReference>
<dbReference type="InterPro" id="IPR051677">
    <property type="entry name" value="AfsR-DnrI-RedD_regulator"/>
</dbReference>
<evidence type="ECO:0000256" key="3">
    <source>
        <dbReference type="ARBA" id="ARBA00023125"/>
    </source>
</evidence>
<feature type="compositionally biased region" description="Basic and acidic residues" evidence="7">
    <location>
        <begin position="1"/>
        <end position="10"/>
    </location>
</feature>
<dbReference type="SUPFAM" id="SSF48452">
    <property type="entry name" value="TPR-like"/>
    <property type="match status" value="2"/>
</dbReference>
<comment type="caution">
    <text evidence="10">The sequence shown here is derived from an EMBL/GenBank/DDBJ whole genome shotgun (WGS) entry which is preliminary data.</text>
</comment>
<reference evidence="11" key="1">
    <citation type="journal article" date="2019" name="Int. J. Syst. Evol. Microbiol.">
        <title>The Global Catalogue of Microorganisms (GCM) 10K type strain sequencing project: providing services to taxonomists for standard genome sequencing and annotation.</title>
        <authorList>
            <consortium name="The Broad Institute Genomics Platform"/>
            <consortium name="The Broad Institute Genome Sequencing Center for Infectious Disease"/>
            <person name="Wu L."/>
            <person name="Ma J."/>
        </authorList>
    </citation>
    <scope>NUCLEOTIDE SEQUENCE [LARGE SCALE GENOMIC DNA]</scope>
    <source>
        <strain evidence="11">JCM 14303</strain>
    </source>
</reference>
<dbReference type="SUPFAM" id="SSF47413">
    <property type="entry name" value="lambda repressor-like DNA-binding domains"/>
    <property type="match status" value="1"/>
</dbReference>
<evidence type="ECO:0000256" key="2">
    <source>
        <dbReference type="ARBA" id="ARBA00023015"/>
    </source>
</evidence>
<feature type="DNA-binding region" description="OmpR/PhoB-type" evidence="6">
    <location>
        <begin position="95"/>
        <end position="196"/>
    </location>
</feature>
<organism evidence="10 11">
    <name type="scientific">Kribbella lupini</name>
    <dbReference type="NCBI Taxonomy" id="291602"/>
    <lineage>
        <taxon>Bacteria</taxon>
        <taxon>Bacillati</taxon>
        <taxon>Actinomycetota</taxon>
        <taxon>Actinomycetes</taxon>
        <taxon>Propionibacteriales</taxon>
        <taxon>Kribbellaceae</taxon>
        <taxon>Kribbella</taxon>
    </lineage>
</organism>
<dbReference type="SMART" id="SM00028">
    <property type="entry name" value="TPR"/>
    <property type="match status" value="3"/>
</dbReference>
<evidence type="ECO:0000259" key="9">
    <source>
        <dbReference type="PROSITE" id="PS51755"/>
    </source>
</evidence>
<dbReference type="CDD" id="cd00093">
    <property type="entry name" value="HTH_XRE"/>
    <property type="match status" value="1"/>
</dbReference>
<dbReference type="InterPro" id="IPR016032">
    <property type="entry name" value="Sig_transdc_resp-reg_C-effctor"/>
</dbReference>
<dbReference type="InterPro" id="IPR019734">
    <property type="entry name" value="TPR_rpt"/>
</dbReference>
<evidence type="ECO:0000256" key="6">
    <source>
        <dbReference type="PROSITE-ProRule" id="PRU01091"/>
    </source>
</evidence>
<dbReference type="Gene3D" id="1.25.40.10">
    <property type="entry name" value="Tetratricopeptide repeat domain"/>
    <property type="match status" value="2"/>
</dbReference>
<keyword evidence="4" id="KW-0804">Transcription</keyword>
<dbReference type="PRINTS" id="PR00364">
    <property type="entry name" value="DISEASERSIST"/>
</dbReference>
<dbReference type="EMBL" id="BAAANC010000001">
    <property type="protein sequence ID" value="GAA1519684.1"/>
    <property type="molecule type" value="Genomic_DNA"/>
</dbReference>
<evidence type="ECO:0000256" key="4">
    <source>
        <dbReference type="ARBA" id="ARBA00023163"/>
    </source>
</evidence>
<dbReference type="InterPro" id="IPR036388">
    <property type="entry name" value="WH-like_DNA-bd_sf"/>
</dbReference>
<evidence type="ECO:0000256" key="1">
    <source>
        <dbReference type="ARBA" id="ARBA00005820"/>
    </source>
</evidence>
<evidence type="ECO:0000256" key="7">
    <source>
        <dbReference type="SAM" id="MobiDB-lite"/>
    </source>
</evidence>
<dbReference type="SMART" id="SM00530">
    <property type="entry name" value="HTH_XRE"/>
    <property type="match status" value="1"/>
</dbReference>
<dbReference type="InterPro" id="IPR041664">
    <property type="entry name" value="AAA_16"/>
</dbReference>
<proteinExistence type="inferred from homology"/>
<dbReference type="SMART" id="SM00382">
    <property type="entry name" value="AAA"/>
    <property type="match status" value="1"/>
</dbReference>
<keyword evidence="3 6" id="KW-0238">DNA-binding</keyword>
<feature type="domain" description="OmpR/PhoB-type" evidence="9">
    <location>
        <begin position="95"/>
        <end position="196"/>
    </location>
</feature>
<dbReference type="InterPro" id="IPR001387">
    <property type="entry name" value="Cro/C1-type_HTH"/>
</dbReference>
<dbReference type="Gene3D" id="1.10.10.10">
    <property type="entry name" value="Winged helix-like DNA-binding domain superfamily/Winged helix DNA-binding domain"/>
    <property type="match status" value="1"/>
</dbReference>
<feature type="domain" description="HTH cro/C1-type" evidence="8">
    <location>
        <begin position="26"/>
        <end position="81"/>
    </location>
</feature>
<dbReference type="InterPro" id="IPR003593">
    <property type="entry name" value="AAA+_ATPase"/>
</dbReference>
<dbReference type="Pfam" id="PF00486">
    <property type="entry name" value="Trans_reg_C"/>
    <property type="match status" value="1"/>
</dbReference>
<dbReference type="PANTHER" id="PTHR35807:SF1">
    <property type="entry name" value="TRANSCRIPTIONAL REGULATOR REDD"/>
    <property type="match status" value="1"/>
</dbReference>
<sequence length="1073" mass="116179">MSGRPLHDVTGDAPAHGPPDRFGELLRSFRRQADLTQRELADQAGLSTAAIRDLEQGRTRSPRPDSIDALAAVLALSRHDTGVLHAAAKLHRSPEATPATGALRINILGPLDVRYGDVPLHLNSDAQRALLVRLALAAGTTVSQDELVDLLWPRGVPDNAGNLLQTRIARLRRVLESGSPSTPMIVGGRAGYRLEASTENLDLLAFRELVARAADDDQEAALAGLADALALWRGDPDIEASHPLYLPLATEYAEAVRAYAAVAREADVPELALKTLRDLAPRHELDEPLHAELIQNLAAAGRQAEALSAYDRIRTALADQLGIDPGEQLRAAHLAVLRQQSGPTRRVVAQQAPSAPPDFVGRRDELAMIARALRQPGAVSSRAVLVNGIAGVGKTALALTAAHHLRAEYPDGQLYADLRGADTVSPTPLQVLGRFLRALGVSSRRIGTDEAEAAALFRSELADRRILVLLDNAQDAAQVRPLLPGAGRSDVIVTSRRRLPELPAAEVVNLEPLPRDDAVRLITSTARMLDAGTEEVAALAEACARLPLALRIAGARLATRKEWTVADLARRLDDSNRLLSELSLGESSVLNSFQLSYADLGPDAQRTFRLCSLHPGDDFSAESTGILLVLPTADTERILEDLLEANMLMPHPQNRYRFHDLLGLYARRLVEEDSEAETARRRLYSWYAESVTAAIDWIYPQVVRLATHGDRDRFFGSESAALSWLGEELRALVAVATFGDRPVSWQIADQLRGYYLMNRDADGWLQAAQAGTAAAMAAGDNVALVAMLFNRSQALASAGRDDDSLADSLAGHVLAVAVGWSAGAGYTAHQVGWHHLERGTLREAAHWMIRSMAWTEDEPGGLLRSIAVNGLGMVRLYQGELRESADLFAEALRINEDSRSAAALVIQDNLASALRLLGDIDRAADLLADVLDGYRHQAYPRGELSTLDELARLHLQRDDAVAALDFARRAQEMAIAGRDRKAQAQTVATVAQVHLALGDLDAALQYGEECRKIARGLYPYIETEALLILAAAHHAAGDPRVAVDLATRARTMAATRGFGLLEAEARSLLDRFR</sequence>
<dbReference type="Pfam" id="PF13560">
    <property type="entry name" value="HTH_31"/>
    <property type="match status" value="1"/>
</dbReference>
<dbReference type="SUPFAM" id="SSF46894">
    <property type="entry name" value="C-terminal effector domain of the bipartite response regulators"/>
    <property type="match status" value="1"/>
</dbReference>
<evidence type="ECO:0000313" key="10">
    <source>
        <dbReference type="EMBL" id="GAA1519684.1"/>
    </source>
</evidence>
<dbReference type="SMART" id="SM00862">
    <property type="entry name" value="Trans_reg_C"/>
    <property type="match status" value="1"/>
</dbReference>
<dbReference type="Proteomes" id="UP001500363">
    <property type="component" value="Unassembled WGS sequence"/>
</dbReference>
<feature type="repeat" description="TPR" evidence="5">
    <location>
        <begin position="865"/>
        <end position="898"/>
    </location>
</feature>
<dbReference type="PROSITE" id="PS50005">
    <property type="entry name" value="TPR"/>
    <property type="match status" value="1"/>
</dbReference>
<comment type="similarity">
    <text evidence="1">Belongs to the AfsR/DnrI/RedD regulatory family.</text>
</comment>
<dbReference type="InterPro" id="IPR005158">
    <property type="entry name" value="BTAD"/>
</dbReference>
<dbReference type="SMART" id="SM01043">
    <property type="entry name" value="BTAD"/>
    <property type="match status" value="1"/>
</dbReference>
<name>A0ABP4LAE3_9ACTN</name>
<accession>A0ABP4LAE3</accession>
<protein>
    <submittedName>
        <fullName evidence="10">BTAD domain-containing putative transcriptional regulator</fullName>
    </submittedName>
</protein>
<dbReference type="RefSeq" id="WP_344172297.1">
    <property type="nucleotide sequence ID" value="NZ_BAAANC010000001.1"/>
</dbReference>
<evidence type="ECO:0000259" key="8">
    <source>
        <dbReference type="PROSITE" id="PS50943"/>
    </source>
</evidence>
<evidence type="ECO:0000313" key="11">
    <source>
        <dbReference type="Proteomes" id="UP001500363"/>
    </source>
</evidence>
<keyword evidence="11" id="KW-1185">Reference proteome</keyword>
<dbReference type="Gene3D" id="1.10.260.40">
    <property type="entry name" value="lambda repressor-like DNA-binding domains"/>
    <property type="match status" value="1"/>
</dbReference>
<keyword evidence="2" id="KW-0805">Transcription regulation</keyword>
<dbReference type="Pfam" id="PF03704">
    <property type="entry name" value="BTAD"/>
    <property type="match status" value="1"/>
</dbReference>
<dbReference type="PROSITE" id="PS51755">
    <property type="entry name" value="OMPR_PHOB"/>
    <property type="match status" value="1"/>
</dbReference>
<dbReference type="PROSITE" id="PS50943">
    <property type="entry name" value="HTH_CROC1"/>
    <property type="match status" value="1"/>
</dbReference>
<evidence type="ECO:0000256" key="5">
    <source>
        <dbReference type="PROSITE-ProRule" id="PRU00339"/>
    </source>
</evidence>
<gene>
    <name evidence="10" type="ORF">GCM10009741_20050</name>
</gene>
<dbReference type="InterPro" id="IPR027417">
    <property type="entry name" value="P-loop_NTPase"/>
</dbReference>
<dbReference type="Pfam" id="PF13191">
    <property type="entry name" value="AAA_16"/>
    <property type="match status" value="1"/>
</dbReference>
<dbReference type="InterPro" id="IPR011990">
    <property type="entry name" value="TPR-like_helical_dom_sf"/>
</dbReference>
<dbReference type="InterPro" id="IPR001867">
    <property type="entry name" value="OmpR/PhoB-type_DNA-bd"/>
</dbReference>